<reference evidence="5" key="1">
    <citation type="journal article" date="2021" name="PeerJ">
        <title>Extensive microbial diversity within the chicken gut microbiome revealed by metagenomics and culture.</title>
        <authorList>
            <person name="Gilroy R."/>
            <person name="Ravi A."/>
            <person name="Getino M."/>
            <person name="Pursley I."/>
            <person name="Horton D.L."/>
            <person name="Alikhan N.F."/>
            <person name="Baker D."/>
            <person name="Gharbi K."/>
            <person name="Hall N."/>
            <person name="Watson M."/>
            <person name="Adriaenssens E.M."/>
            <person name="Foster-Nyarko E."/>
            <person name="Jarju S."/>
            <person name="Secka A."/>
            <person name="Antonio M."/>
            <person name="Oren A."/>
            <person name="Chaudhuri R.R."/>
            <person name="La Ragione R."/>
            <person name="Hildebrand F."/>
            <person name="Pallen M.J."/>
        </authorList>
    </citation>
    <scope>NUCLEOTIDE SEQUENCE</scope>
    <source>
        <strain evidence="5">ChiSjej2B20-11307</strain>
    </source>
</reference>
<evidence type="ECO:0000313" key="5">
    <source>
        <dbReference type="EMBL" id="HJA06871.1"/>
    </source>
</evidence>
<feature type="domain" description="ABC transporter" evidence="4">
    <location>
        <begin position="2"/>
        <end position="227"/>
    </location>
</feature>
<reference evidence="5" key="2">
    <citation type="submission" date="2021-04" db="EMBL/GenBank/DDBJ databases">
        <authorList>
            <person name="Gilroy R."/>
        </authorList>
    </citation>
    <scope>NUCLEOTIDE SEQUENCE</scope>
    <source>
        <strain evidence="5">ChiSjej2B20-11307</strain>
    </source>
</reference>
<protein>
    <submittedName>
        <fullName evidence="5">ABC transporter ATP-binding protein</fullName>
    </submittedName>
</protein>
<dbReference type="Proteomes" id="UP000824223">
    <property type="component" value="Unassembled WGS sequence"/>
</dbReference>
<dbReference type="InterPro" id="IPR003593">
    <property type="entry name" value="AAA+_ATPase"/>
</dbReference>
<dbReference type="Gene3D" id="3.40.50.300">
    <property type="entry name" value="P-loop containing nucleotide triphosphate hydrolases"/>
    <property type="match status" value="1"/>
</dbReference>
<dbReference type="PANTHER" id="PTHR42939:SF1">
    <property type="entry name" value="ABC TRANSPORTER ATP-BINDING PROTEIN ALBC-RELATED"/>
    <property type="match status" value="1"/>
</dbReference>
<keyword evidence="3 5" id="KW-0067">ATP-binding</keyword>
<dbReference type="Pfam" id="PF00005">
    <property type="entry name" value="ABC_tran"/>
    <property type="match status" value="1"/>
</dbReference>
<dbReference type="EMBL" id="DXAK01000035">
    <property type="protein sequence ID" value="HJA06871.1"/>
    <property type="molecule type" value="Genomic_DNA"/>
</dbReference>
<dbReference type="SUPFAM" id="SSF52540">
    <property type="entry name" value="P-loop containing nucleoside triphosphate hydrolases"/>
    <property type="match status" value="1"/>
</dbReference>
<dbReference type="SMART" id="SM00382">
    <property type="entry name" value="AAA"/>
    <property type="match status" value="1"/>
</dbReference>
<dbReference type="PANTHER" id="PTHR42939">
    <property type="entry name" value="ABC TRANSPORTER ATP-BINDING PROTEIN ALBC-RELATED"/>
    <property type="match status" value="1"/>
</dbReference>
<gene>
    <name evidence="5" type="ORF">H9798_07010</name>
</gene>
<evidence type="ECO:0000256" key="2">
    <source>
        <dbReference type="ARBA" id="ARBA00022741"/>
    </source>
</evidence>
<dbReference type="InterPro" id="IPR003439">
    <property type="entry name" value="ABC_transporter-like_ATP-bd"/>
</dbReference>
<proteinExistence type="predicted"/>
<dbReference type="CDD" id="cd03230">
    <property type="entry name" value="ABC_DR_subfamily_A"/>
    <property type="match status" value="1"/>
</dbReference>
<dbReference type="InterPro" id="IPR051782">
    <property type="entry name" value="ABC_Transporter_VariousFunc"/>
</dbReference>
<keyword evidence="1" id="KW-0813">Transport</keyword>
<sequence length="300" mass="34088">MIELNNIDKHFRDIHAVDHITASIQEGMIFGLAGSNGAGKSTLLRMISGILRPDEGEVILDGEPVFENPGAKEKICFLSDTPYYFPNADIRAMRDYFMLVYPEFDRKMFDSLVKKFNLDEKRKINSFSKGMKKQISILLGLCAKTKYLLCDETFDGLDPVVRQAVKSLFAAEIMNRDFTPVISSHNLRELEDICDSVGFLHNGKLLLTQEMDQIKCNTCKLQCVFSDIYKEQELIRSLNVLKMERSGSVLTLTVRGERGEVLELAQKQDPLFAEALPLTLEEIFISETEVAGYDIKDFLY</sequence>
<dbReference type="GO" id="GO:0016887">
    <property type="term" value="F:ATP hydrolysis activity"/>
    <property type="evidence" value="ECO:0007669"/>
    <property type="project" value="InterPro"/>
</dbReference>
<dbReference type="AlphaFoldDB" id="A0A9D2KJP9"/>
<comment type="caution">
    <text evidence="5">The sequence shown here is derived from an EMBL/GenBank/DDBJ whole genome shotgun (WGS) entry which is preliminary data.</text>
</comment>
<accession>A0A9D2KJP9</accession>
<dbReference type="InterPro" id="IPR027417">
    <property type="entry name" value="P-loop_NTPase"/>
</dbReference>
<evidence type="ECO:0000256" key="3">
    <source>
        <dbReference type="ARBA" id="ARBA00022840"/>
    </source>
</evidence>
<evidence type="ECO:0000256" key="1">
    <source>
        <dbReference type="ARBA" id="ARBA00022448"/>
    </source>
</evidence>
<evidence type="ECO:0000313" key="6">
    <source>
        <dbReference type="Proteomes" id="UP000824223"/>
    </source>
</evidence>
<organism evidence="5 6">
    <name type="scientific">Candidatus Mediterraneibacter pullicola</name>
    <dbReference type="NCBI Taxonomy" id="2838682"/>
    <lineage>
        <taxon>Bacteria</taxon>
        <taxon>Bacillati</taxon>
        <taxon>Bacillota</taxon>
        <taxon>Clostridia</taxon>
        <taxon>Lachnospirales</taxon>
        <taxon>Lachnospiraceae</taxon>
        <taxon>Mediterraneibacter</taxon>
    </lineage>
</organism>
<keyword evidence="2" id="KW-0547">Nucleotide-binding</keyword>
<dbReference type="GO" id="GO:0005524">
    <property type="term" value="F:ATP binding"/>
    <property type="evidence" value="ECO:0007669"/>
    <property type="project" value="UniProtKB-KW"/>
</dbReference>
<dbReference type="PROSITE" id="PS50893">
    <property type="entry name" value="ABC_TRANSPORTER_2"/>
    <property type="match status" value="1"/>
</dbReference>
<name>A0A9D2KJP9_9FIRM</name>
<evidence type="ECO:0000259" key="4">
    <source>
        <dbReference type="PROSITE" id="PS50893"/>
    </source>
</evidence>